<comment type="caution">
    <text evidence="2">The sequence shown here is derived from an EMBL/GenBank/DDBJ whole genome shotgun (WGS) entry which is preliminary data.</text>
</comment>
<dbReference type="Proteomes" id="UP000032361">
    <property type="component" value="Unassembled WGS sequence"/>
</dbReference>
<dbReference type="InterPro" id="IPR025366">
    <property type="entry name" value="DUF4270"/>
</dbReference>
<dbReference type="RefSeq" id="WP_044627558.1">
    <property type="nucleotide sequence ID" value="NZ_JTDV01000016.1"/>
</dbReference>
<name>A0A0D7VWR5_9FLAO</name>
<sequence>MKKNFNALKFPVAFLILAAFFIACDRDFNVIESDVLGKDNTNFSTKFKELPVVAYNKKLDSVQINSLSSNMLGVFNDPAYGLTSASIVAQVTPSTYSPDFGTNPEIESVVLNIPYYSTIVNYDTDGNAEYQLDSIYGNTSAPIKLSVYQNDYFLRDGNPNSEDNSIQNYFSNSNSSENSMFTGTFTINFDEHAKEKLLEIPEFKPSEQSIQIITDTDTTYAAPALRHTITNPDDLSFWYNTFIAQQDAEELNNLSKFKKYFRGLYIKAESTNGDGSMALLNLASTDASITINYTKDSTTEGERTDGTYVLTFTGNIVNPIINNYNLVTIPTPNKTEGDDKLYLKGQAGSMAIVDLFPNGVQAFKDEFLNGDDNLAKLINEVHLEVYEDSLINTNPYGENYHRYDRIYAYDIINNTYTYDYVNDLSANTSTPVNSRIISLSQRDTISGMYKIRLTDHFYNLLLSDSETENTKIGLVISNNVNYTDNAEILNSEDEVIGIPAATFISPRGTILHGSNATNENRKLKLKIFFTEPN</sequence>
<reference evidence="2 3" key="1">
    <citation type="journal article" date="2015" name="Antonie Van Leeuwenhoek">
        <title>Tamlana nanhaiensis sp. nov., isolated from surface seawater collected from the South China Sea.</title>
        <authorList>
            <person name="Liu X."/>
            <person name="Lai Q."/>
            <person name="Du Y."/>
            <person name="Li G."/>
            <person name="Sun F."/>
            <person name="Shao Z."/>
        </authorList>
    </citation>
    <scope>NUCLEOTIDE SEQUENCE [LARGE SCALE GENOMIC DNA]</scope>
    <source>
        <strain evidence="2 3">FHC16</strain>
    </source>
</reference>
<dbReference type="PATRIC" id="fig|1382798.3.peg.1745"/>
<proteinExistence type="predicted"/>
<evidence type="ECO:0000256" key="1">
    <source>
        <dbReference type="SAM" id="SignalP"/>
    </source>
</evidence>
<evidence type="ECO:0008006" key="4">
    <source>
        <dbReference type="Google" id="ProtNLM"/>
    </source>
</evidence>
<protein>
    <recommendedName>
        <fullName evidence="4">DUF4270 domain-containing protein</fullName>
    </recommendedName>
</protein>
<dbReference type="EMBL" id="JTDV01000016">
    <property type="protein sequence ID" value="KJD31310.1"/>
    <property type="molecule type" value="Genomic_DNA"/>
</dbReference>
<keyword evidence="1" id="KW-0732">Signal</keyword>
<dbReference type="PROSITE" id="PS51257">
    <property type="entry name" value="PROKAR_LIPOPROTEIN"/>
    <property type="match status" value="1"/>
</dbReference>
<accession>A0A0D7VWR5</accession>
<evidence type="ECO:0000313" key="3">
    <source>
        <dbReference type="Proteomes" id="UP000032361"/>
    </source>
</evidence>
<dbReference type="AlphaFoldDB" id="A0A0D7VWR5"/>
<organism evidence="2 3">
    <name type="scientific">Neotamlana nanhaiensis</name>
    <dbReference type="NCBI Taxonomy" id="1382798"/>
    <lineage>
        <taxon>Bacteria</taxon>
        <taxon>Pseudomonadati</taxon>
        <taxon>Bacteroidota</taxon>
        <taxon>Flavobacteriia</taxon>
        <taxon>Flavobacteriales</taxon>
        <taxon>Flavobacteriaceae</taxon>
        <taxon>Neotamlana</taxon>
    </lineage>
</organism>
<feature type="signal peptide" evidence="1">
    <location>
        <begin position="1"/>
        <end position="25"/>
    </location>
</feature>
<dbReference type="Pfam" id="PF14092">
    <property type="entry name" value="DUF4270"/>
    <property type="match status" value="1"/>
</dbReference>
<dbReference type="STRING" id="1382798.PK35_15885"/>
<keyword evidence="3" id="KW-1185">Reference proteome</keyword>
<dbReference type="OrthoDB" id="1466062at2"/>
<feature type="chain" id="PRO_5002325057" description="DUF4270 domain-containing protein" evidence="1">
    <location>
        <begin position="26"/>
        <end position="533"/>
    </location>
</feature>
<evidence type="ECO:0000313" key="2">
    <source>
        <dbReference type="EMBL" id="KJD31310.1"/>
    </source>
</evidence>
<gene>
    <name evidence="2" type="ORF">PK35_15885</name>
</gene>